<dbReference type="Proteomes" id="UP000504636">
    <property type="component" value="Unplaced"/>
</dbReference>
<feature type="non-terminal residue" evidence="7">
    <location>
        <position position="217"/>
    </location>
</feature>
<comment type="cofactor">
    <cofactor evidence="1">
        <name>L-ascorbate</name>
        <dbReference type="ChEBI" id="CHEBI:38290"/>
    </cofactor>
</comment>
<reference evidence="7 9" key="1">
    <citation type="journal article" date="2020" name="Stud. Mycol.">
        <title>101 Dothideomycetes genomes: a test case for predicting lifestyles and emergence of pathogens.</title>
        <authorList>
            <person name="Haridas S."/>
            <person name="Albert R."/>
            <person name="Binder M."/>
            <person name="Bloem J."/>
            <person name="Labutti K."/>
            <person name="Salamov A."/>
            <person name="Andreopoulos B."/>
            <person name="Baker S."/>
            <person name="Barry K."/>
            <person name="Bills G."/>
            <person name="Bluhm B."/>
            <person name="Cannon C."/>
            <person name="Castanera R."/>
            <person name="Culley D."/>
            <person name="Daum C."/>
            <person name="Ezra D."/>
            <person name="Gonzalez J."/>
            <person name="Henrissat B."/>
            <person name="Kuo A."/>
            <person name="Liang C."/>
            <person name="Lipzen A."/>
            <person name="Lutzoni F."/>
            <person name="Magnuson J."/>
            <person name="Mondo S."/>
            <person name="Nolan M."/>
            <person name="Ohm R."/>
            <person name="Pangilinan J."/>
            <person name="Park H.-J."/>
            <person name="Ramirez L."/>
            <person name="Alfaro M."/>
            <person name="Sun H."/>
            <person name="Tritt A."/>
            <person name="Yoshinaga Y."/>
            <person name="Zwiers L.-H."/>
            <person name="Turgeon B."/>
            <person name="Goodwin S."/>
            <person name="Spatafora J."/>
            <person name="Crous P."/>
            <person name="Grigoriev I."/>
        </authorList>
    </citation>
    <scope>NUCLEOTIDE SEQUENCE</scope>
    <source>
        <strain evidence="7 9">CBS 304.34</strain>
    </source>
</reference>
<evidence type="ECO:0000256" key="3">
    <source>
        <dbReference type="ARBA" id="ARBA00022964"/>
    </source>
</evidence>
<evidence type="ECO:0000259" key="6">
    <source>
        <dbReference type="SMART" id="SM00702"/>
    </source>
</evidence>
<protein>
    <recommendedName>
        <fullName evidence="6">Prolyl 4-hydroxylase alpha subunit domain-containing protein</fullName>
    </recommendedName>
</protein>
<proteinExistence type="predicted"/>
<reference evidence="9" key="3">
    <citation type="submission" date="2025-04" db="UniProtKB">
        <authorList>
            <consortium name="RefSeq"/>
        </authorList>
    </citation>
    <scope>IDENTIFICATION</scope>
    <source>
        <strain evidence="9">CBS 304.34</strain>
    </source>
</reference>
<dbReference type="Gene3D" id="2.60.120.620">
    <property type="entry name" value="q2cbj1_9rhob like domain"/>
    <property type="match status" value="1"/>
</dbReference>
<feature type="domain" description="Prolyl 4-hydroxylase alpha subunit" evidence="6">
    <location>
        <begin position="16"/>
        <end position="216"/>
    </location>
</feature>
<sequence length="217" mass="24390">CDHSPTYSTQLLSFDPLVLYIDNFLDASEITYLLSLGQPLFTRSMITDRKISSGRTSDSCFLPGNNSMVARIKQRAAHFMGGLSFDGLEAVQLVRYTTGQKVNLHFDWHQTRPLDRQGRSCNRLASFFIYLSADCVSGETWFPNVTVSRDLFDRDGWAEERIRVLEEGKGIAFLPRAGSGVFWMNLRSDGTGDQRSLHAGLPVVEGTKVGMNIWVKK</sequence>
<dbReference type="SMART" id="SM00702">
    <property type="entry name" value="P4Hc"/>
    <property type="match status" value="1"/>
</dbReference>
<name>A0A6A6Z4Q2_9PEZI</name>
<dbReference type="GO" id="GO:0031418">
    <property type="term" value="F:L-ascorbic acid binding"/>
    <property type="evidence" value="ECO:0007669"/>
    <property type="project" value="InterPro"/>
</dbReference>
<dbReference type="InterPro" id="IPR006620">
    <property type="entry name" value="Pro_4_hyd_alph"/>
</dbReference>
<dbReference type="PANTHER" id="PTHR10869">
    <property type="entry name" value="PROLYL 4-HYDROXYLASE ALPHA SUBUNIT"/>
    <property type="match status" value="1"/>
</dbReference>
<evidence type="ECO:0000256" key="1">
    <source>
        <dbReference type="ARBA" id="ARBA00001961"/>
    </source>
</evidence>
<accession>A0A6A6Z4Q2</accession>
<dbReference type="OrthoDB" id="420380at2759"/>
<feature type="non-terminal residue" evidence="7">
    <location>
        <position position="1"/>
    </location>
</feature>
<keyword evidence="2" id="KW-0479">Metal-binding</keyword>
<dbReference type="GO" id="GO:0004656">
    <property type="term" value="F:procollagen-proline 4-dioxygenase activity"/>
    <property type="evidence" value="ECO:0007669"/>
    <property type="project" value="TreeGrafter"/>
</dbReference>
<reference evidence="9" key="2">
    <citation type="submission" date="2020-04" db="EMBL/GenBank/DDBJ databases">
        <authorList>
            <consortium name="NCBI Genome Project"/>
        </authorList>
    </citation>
    <scope>NUCLEOTIDE SEQUENCE</scope>
    <source>
        <strain evidence="9">CBS 304.34</strain>
    </source>
</reference>
<dbReference type="InterPro" id="IPR045054">
    <property type="entry name" value="P4HA-like"/>
</dbReference>
<dbReference type="EMBL" id="MU003693">
    <property type="protein sequence ID" value="KAF2815719.1"/>
    <property type="molecule type" value="Genomic_DNA"/>
</dbReference>
<evidence type="ECO:0000256" key="5">
    <source>
        <dbReference type="ARBA" id="ARBA00023004"/>
    </source>
</evidence>
<dbReference type="RefSeq" id="XP_033582683.1">
    <property type="nucleotide sequence ID" value="XM_033714486.1"/>
</dbReference>
<dbReference type="GO" id="GO:0005783">
    <property type="term" value="C:endoplasmic reticulum"/>
    <property type="evidence" value="ECO:0007669"/>
    <property type="project" value="TreeGrafter"/>
</dbReference>
<evidence type="ECO:0000313" key="9">
    <source>
        <dbReference type="RefSeq" id="XP_033582683.1"/>
    </source>
</evidence>
<dbReference type="PANTHER" id="PTHR10869:SF242">
    <property type="entry name" value="PROLYL 4-HYDROXYLASE ALPHA SUBUNIT DOMAIN-CONTAINING PROTEIN"/>
    <property type="match status" value="1"/>
</dbReference>
<dbReference type="Pfam" id="PF13640">
    <property type="entry name" value="2OG-FeII_Oxy_3"/>
    <property type="match status" value="1"/>
</dbReference>
<dbReference type="GeneID" id="54455379"/>
<evidence type="ECO:0000256" key="2">
    <source>
        <dbReference type="ARBA" id="ARBA00022723"/>
    </source>
</evidence>
<dbReference type="AlphaFoldDB" id="A0A6A6Z4Q2"/>
<organism evidence="7">
    <name type="scientific">Mytilinidion resinicola</name>
    <dbReference type="NCBI Taxonomy" id="574789"/>
    <lineage>
        <taxon>Eukaryota</taxon>
        <taxon>Fungi</taxon>
        <taxon>Dikarya</taxon>
        <taxon>Ascomycota</taxon>
        <taxon>Pezizomycotina</taxon>
        <taxon>Dothideomycetes</taxon>
        <taxon>Pleosporomycetidae</taxon>
        <taxon>Mytilinidiales</taxon>
        <taxon>Mytilinidiaceae</taxon>
        <taxon>Mytilinidion</taxon>
    </lineage>
</organism>
<keyword evidence="8" id="KW-1185">Reference proteome</keyword>
<dbReference type="GO" id="GO:0005506">
    <property type="term" value="F:iron ion binding"/>
    <property type="evidence" value="ECO:0007669"/>
    <property type="project" value="InterPro"/>
</dbReference>
<gene>
    <name evidence="7 9" type="ORF">BDZ99DRAFT_349441</name>
</gene>
<keyword evidence="5" id="KW-0408">Iron</keyword>
<evidence type="ECO:0000313" key="8">
    <source>
        <dbReference type="Proteomes" id="UP000504636"/>
    </source>
</evidence>
<evidence type="ECO:0000313" key="7">
    <source>
        <dbReference type="EMBL" id="KAF2815719.1"/>
    </source>
</evidence>
<evidence type="ECO:0000256" key="4">
    <source>
        <dbReference type="ARBA" id="ARBA00023002"/>
    </source>
</evidence>
<keyword evidence="4" id="KW-0560">Oxidoreductase</keyword>
<dbReference type="InterPro" id="IPR044862">
    <property type="entry name" value="Pro_4_hyd_alph_FE2OG_OXY"/>
</dbReference>
<keyword evidence="3" id="KW-0223">Dioxygenase</keyword>